<feature type="transmembrane region" description="Helical" evidence="1">
    <location>
        <begin position="200"/>
        <end position="221"/>
    </location>
</feature>
<feature type="transmembrane region" description="Helical" evidence="1">
    <location>
        <begin position="67"/>
        <end position="93"/>
    </location>
</feature>
<sequence length="250" mass="27809">MWTRAELKSRAKAVLKVSYWKAFLASLAVLFAGGSAKGAPFNFNFRTGGGGAPSGISGGGGIDWNGLLPVFIIIFAVILVLALLFALAFRIFLGFPLEVSGRRYFKQAATDGADLNHLGYAFNKTTYWLVIKAMLLRGVYNFLWYLLLIVPGIVKAYSYSMVPYILADNPHIGKERAIELSRRMTFGHKWNMFVLDLSFLGWYLLGLLALGVGVLFVLPYVNATQAELYLVLRRQALEQGLCTHEELRLT</sequence>
<evidence type="ECO:0000313" key="2">
    <source>
        <dbReference type="EMBL" id="KIL39452.1"/>
    </source>
</evidence>
<organism evidence="2 3">
    <name type="scientific">Gordoniibacillus kamchatkensis</name>
    <dbReference type="NCBI Taxonomy" id="1590651"/>
    <lineage>
        <taxon>Bacteria</taxon>
        <taxon>Bacillati</taxon>
        <taxon>Bacillota</taxon>
        <taxon>Bacilli</taxon>
        <taxon>Bacillales</taxon>
        <taxon>Paenibacillaceae</taxon>
        <taxon>Gordoniibacillus</taxon>
    </lineage>
</organism>
<keyword evidence="1" id="KW-1133">Transmembrane helix</keyword>
<evidence type="ECO:0008006" key="4">
    <source>
        <dbReference type="Google" id="ProtNLM"/>
    </source>
</evidence>
<dbReference type="Proteomes" id="UP000031967">
    <property type="component" value="Unassembled WGS sequence"/>
</dbReference>
<evidence type="ECO:0000256" key="1">
    <source>
        <dbReference type="SAM" id="Phobius"/>
    </source>
</evidence>
<dbReference type="InterPro" id="IPR010380">
    <property type="entry name" value="DUF975"/>
</dbReference>
<keyword evidence="1" id="KW-0812">Transmembrane</keyword>
<evidence type="ECO:0000313" key="3">
    <source>
        <dbReference type="Proteomes" id="UP000031967"/>
    </source>
</evidence>
<dbReference type="Pfam" id="PF06161">
    <property type="entry name" value="DUF975"/>
    <property type="match status" value="1"/>
</dbReference>
<keyword evidence="1" id="KW-0472">Membrane</keyword>
<feature type="transmembrane region" description="Helical" evidence="1">
    <location>
        <begin position="142"/>
        <end position="166"/>
    </location>
</feature>
<dbReference type="PANTHER" id="PTHR40076">
    <property type="entry name" value="MEMBRANE PROTEIN-RELATED"/>
    <property type="match status" value="1"/>
</dbReference>
<gene>
    <name evidence="2" type="ORF">SD70_19985</name>
</gene>
<accession>A0ABR5AEM5</accession>
<name>A0ABR5AEM5_9BACL</name>
<keyword evidence="3" id="KW-1185">Reference proteome</keyword>
<dbReference type="PANTHER" id="PTHR40076:SF1">
    <property type="entry name" value="MEMBRANE PROTEIN"/>
    <property type="match status" value="1"/>
</dbReference>
<protein>
    <recommendedName>
        <fullName evidence="4">DUF975 family protein</fullName>
    </recommendedName>
</protein>
<dbReference type="EMBL" id="JXAK01000037">
    <property type="protein sequence ID" value="KIL39452.1"/>
    <property type="molecule type" value="Genomic_DNA"/>
</dbReference>
<proteinExistence type="predicted"/>
<reference evidence="2 3" key="1">
    <citation type="submission" date="2014-12" db="EMBL/GenBank/DDBJ databases">
        <title>Draft genome sequence of Paenibacillus kamchatkensis strain B-2647.</title>
        <authorList>
            <person name="Karlyshev A.V."/>
            <person name="Kudryashova E.B."/>
        </authorList>
    </citation>
    <scope>NUCLEOTIDE SEQUENCE [LARGE SCALE GENOMIC DNA]</scope>
    <source>
        <strain evidence="2 3">VKM B-2647</strain>
    </source>
</reference>
<comment type="caution">
    <text evidence="2">The sequence shown here is derived from an EMBL/GenBank/DDBJ whole genome shotgun (WGS) entry which is preliminary data.</text>
</comment>